<protein>
    <submittedName>
        <fullName evidence="1">13425_t:CDS:1</fullName>
    </submittedName>
</protein>
<dbReference type="AlphaFoldDB" id="A0A9N8W0B0"/>
<evidence type="ECO:0000313" key="1">
    <source>
        <dbReference type="EMBL" id="CAG8469457.1"/>
    </source>
</evidence>
<proteinExistence type="predicted"/>
<comment type="caution">
    <text evidence="1">The sequence shown here is derived from an EMBL/GenBank/DDBJ whole genome shotgun (WGS) entry which is preliminary data.</text>
</comment>
<keyword evidence="2" id="KW-1185">Reference proteome</keyword>
<reference evidence="1" key="1">
    <citation type="submission" date="2021-06" db="EMBL/GenBank/DDBJ databases">
        <authorList>
            <person name="Kallberg Y."/>
            <person name="Tangrot J."/>
            <person name="Rosling A."/>
        </authorList>
    </citation>
    <scope>NUCLEOTIDE SEQUENCE</scope>
    <source>
        <strain evidence="1">87-6 pot B 2015</strain>
    </source>
</reference>
<accession>A0A9N8W0B0</accession>
<dbReference type="EMBL" id="CAJVPP010000323">
    <property type="protein sequence ID" value="CAG8469457.1"/>
    <property type="molecule type" value="Genomic_DNA"/>
</dbReference>
<name>A0A9N8W0B0_FUNMO</name>
<sequence length="138" mass="15510">MQESVPKKFNLENGNITIRNVTELTGATMSVIGASKVSDSILPFTPLISEVSRMIQLEEDRKILSHDVKEMNKYIQDIEGGIASEISGINAKLDDITQWNIAWQKKLLSRNDDVIADATIPISEFYDPLEKVKRGRAY</sequence>
<evidence type="ECO:0000313" key="2">
    <source>
        <dbReference type="Proteomes" id="UP000789375"/>
    </source>
</evidence>
<gene>
    <name evidence="1" type="ORF">FMOSSE_LOCUS2442</name>
</gene>
<organism evidence="1 2">
    <name type="scientific">Funneliformis mosseae</name>
    <name type="common">Endomycorrhizal fungus</name>
    <name type="synonym">Glomus mosseae</name>
    <dbReference type="NCBI Taxonomy" id="27381"/>
    <lineage>
        <taxon>Eukaryota</taxon>
        <taxon>Fungi</taxon>
        <taxon>Fungi incertae sedis</taxon>
        <taxon>Mucoromycota</taxon>
        <taxon>Glomeromycotina</taxon>
        <taxon>Glomeromycetes</taxon>
        <taxon>Glomerales</taxon>
        <taxon>Glomeraceae</taxon>
        <taxon>Funneliformis</taxon>
    </lineage>
</organism>
<dbReference type="Proteomes" id="UP000789375">
    <property type="component" value="Unassembled WGS sequence"/>
</dbReference>